<dbReference type="InterPro" id="IPR020290">
    <property type="entry name" value="Gp88"/>
</dbReference>
<dbReference type="GeneID" id="26795366"/>
<evidence type="ECO:0000259" key="1">
    <source>
        <dbReference type="Pfam" id="PF17338"/>
    </source>
</evidence>
<name>A0A097BXK2_9CAUD</name>
<evidence type="ECO:0000313" key="2">
    <source>
        <dbReference type="EMBL" id="AIS73671.1"/>
    </source>
</evidence>
<evidence type="ECO:0000313" key="3">
    <source>
        <dbReference type="Proteomes" id="UP000029887"/>
    </source>
</evidence>
<reference evidence="2 3" key="1">
    <citation type="submission" date="2014-08" db="EMBL/GenBank/DDBJ databases">
        <authorList>
            <person name="Baker A.R."/>
            <person name="Burr A.R."/>
            <person name="Dasin A.T."/>
            <person name="Garcia J.E."/>
            <person name="Guerrero B.J."/>
            <person name="Jones M.I."/>
            <person name="Kim J.T."/>
            <person name="Rockwood T.C."/>
            <person name="Shen A.C.Y."/>
            <person name="Stoddart K.E."/>
            <person name="Truong Q.M."/>
            <person name="Villegas R.L."/>
            <person name="Walker J.M."/>
            <person name="Bhuiyan S."/>
            <person name="Benjamin R.C."/>
            <person name="Hughes L.E."/>
            <person name="Hale R.H."/>
            <person name="Visi D.H."/>
            <person name="Allen M.S."/>
            <person name="Anders K.R."/>
            <person name="Braun M.A."/>
            <person name="Delesalle V.A."/>
            <person name="Ware V.C."/>
            <person name="Bradley K.W."/>
            <person name="Barker L.P."/>
            <person name="Asai D.J."/>
            <person name="Bowman C.A."/>
            <person name="Russell D.A."/>
            <person name="Pope W.H."/>
            <person name="Jacobs-Sera D."/>
            <person name="Hendrix R.W."/>
            <person name="Hatfull G.F."/>
        </authorList>
    </citation>
    <scope>NUCLEOTIDE SEQUENCE [LARGE SCALE GENOMIC DNA]</scope>
</reference>
<protein>
    <recommendedName>
        <fullName evidence="1">Gene product 88 domain-containing protein</fullName>
    </recommendedName>
</protein>
<organism evidence="2 3">
    <name type="scientific">Mycobacterium phage VohminGhazi</name>
    <dbReference type="NCBI Taxonomy" id="1542912"/>
    <lineage>
        <taxon>Viruses</taxon>
        <taxon>Duplodnaviria</taxon>
        <taxon>Heunggongvirae</taxon>
        <taxon>Uroviricota</taxon>
        <taxon>Caudoviricetes</taxon>
        <taxon>Gladiatorvirus</taxon>
        <taxon>Gladiatorvirus ericB</taxon>
    </lineage>
</organism>
<accession>A0A097BXK2</accession>
<gene>
    <name evidence="2" type="ORF">PBI_VOHMINGHAZI_98</name>
</gene>
<dbReference type="EMBL" id="KM401838">
    <property type="protein sequence ID" value="AIS73671.1"/>
    <property type="molecule type" value="Genomic_DNA"/>
</dbReference>
<proteinExistence type="predicted"/>
<sequence length="236" mass="25927">MAQLKRSKDRKVANAVNVKGTTALIANSLGLPSGQGFSCPEATSFCSEICYAGKLEKIYKGVSAVLMHNWTLLSEAGLEEMVTLLAEMVAEFVKESDKRRARKIFRIHWDGDFFSATYVAAWARVIRDFPDVQFWAYTRVATAATFLHAQRLDNLSLYFSGDRDNVDTARFLEGKGINVAYVDRTFAEGKAQFPKAVRCPENNGALPLISSAGSACALCGLCVDGRKSVLFSSTKK</sequence>
<dbReference type="Proteomes" id="UP000029887">
    <property type="component" value="Segment"/>
</dbReference>
<feature type="domain" description="Gene product 88" evidence="1">
    <location>
        <begin position="4"/>
        <end position="224"/>
    </location>
</feature>
<dbReference type="OrthoDB" id="6686at10239"/>
<dbReference type="KEGG" id="vg:26795366"/>
<dbReference type="Pfam" id="PF17338">
    <property type="entry name" value="GP88"/>
    <property type="match status" value="1"/>
</dbReference>
<dbReference type="RefSeq" id="YP_009224220.1">
    <property type="nucleotide sequence ID" value="NC_029077.1"/>
</dbReference>